<keyword evidence="3" id="KW-1185">Reference proteome</keyword>
<evidence type="ECO:0000313" key="2">
    <source>
        <dbReference type="EMBL" id="TRM55763.1"/>
    </source>
</evidence>
<dbReference type="EMBL" id="VDMD01000097">
    <property type="protein sequence ID" value="TRM55763.1"/>
    <property type="molecule type" value="Genomic_DNA"/>
</dbReference>
<dbReference type="Proteomes" id="UP000320762">
    <property type="component" value="Unassembled WGS sequence"/>
</dbReference>
<dbReference type="AlphaFoldDB" id="A0A550BT97"/>
<organism evidence="2 3">
    <name type="scientific">Schizophyllum amplum</name>
    <dbReference type="NCBI Taxonomy" id="97359"/>
    <lineage>
        <taxon>Eukaryota</taxon>
        <taxon>Fungi</taxon>
        <taxon>Dikarya</taxon>
        <taxon>Basidiomycota</taxon>
        <taxon>Agaricomycotina</taxon>
        <taxon>Agaricomycetes</taxon>
        <taxon>Agaricomycetidae</taxon>
        <taxon>Agaricales</taxon>
        <taxon>Schizophyllaceae</taxon>
        <taxon>Schizophyllum</taxon>
    </lineage>
</organism>
<sequence length="441" mass="48544">MSEQDQQTFASNFASGQQPASIDYASQLMMSQRMQPTFSNTMPQTPMHASQQGQMAEIYGTPISMMPMYAPTAGQGFTGPYSMHGASGSSTQAHGGMQAVGPSLIANTLINTRPGVTQATPAPAPASDTSSDLRFSVTEEQLKSYISNGIAQYINSQKPASPSPARTKRSRASKRTDPAILEHIHETVCGAIGAQYVGRQKPPIDIPDSPPEGTLRGGRSCQNRMAQRDEPQVEQIVRAHHSRPCPRQWEANTTLADLEVRLAQFDRGLALLTAKHGEEHLRGAEELRDVAFIDSEFTATDVSGSDHDSESDCSKDRELTVVKKEWVSSDVRRFILYTLHAAKNRSRASIKRVRNQTRTNPEYPSFDEDHVLSAPRVSYINKRWQKKNTYHAGVPDDPSHHFLALGKAGVFSEEDEAWLADDEDEEDPPENSPTPAQQLDG</sequence>
<protein>
    <submittedName>
        <fullName evidence="2">Uncharacterized protein</fullName>
    </submittedName>
</protein>
<proteinExistence type="predicted"/>
<comment type="caution">
    <text evidence="2">The sequence shown here is derived from an EMBL/GenBank/DDBJ whole genome shotgun (WGS) entry which is preliminary data.</text>
</comment>
<reference evidence="2 3" key="1">
    <citation type="journal article" date="2019" name="New Phytol.">
        <title>Comparative genomics reveals unique wood-decay strategies and fruiting body development in the Schizophyllaceae.</title>
        <authorList>
            <person name="Almasi E."/>
            <person name="Sahu N."/>
            <person name="Krizsan K."/>
            <person name="Balint B."/>
            <person name="Kovacs G.M."/>
            <person name="Kiss B."/>
            <person name="Cseklye J."/>
            <person name="Drula E."/>
            <person name="Henrissat B."/>
            <person name="Nagy I."/>
            <person name="Chovatia M."/>
            <person name="Adam C."/>
            <person name="LaButti K."/>
            <person name="Lipzen A."/>
            <person name="Riley R."/>
            <person name="Grigoriev I.V."/>
            <person name="Nagy L.G."/>
        </authorList>
    </citation>
    <scope>NUCLEOTIDE SEQUENCE [LARGE SCALE GENOMIC DNA]</scope>
    <source>
        <strain evidence="2 3">NL-1724</strain>
    </source>
</reference>
<feature type="compositionally biased region" description="Acidic residues" evidence="1">
    <location>
        <begin position="415"/>
        <end position="429"/>
    </location>
</feature>
<evidence type="ECO:0000256" key="1">
    <source>
        <dbReference type="SAM" id="MobiDB-lite"/>
    </source>
</evidence>
<name>A0A550BT97_9AGAR</name>
<feature type="region of interest" description="Disordered" evidence="1">
    <location>
        <begin position="415"/>
        <end position="441"/>
    </location>
</feature>
<feature type="region of interest" description="Disordered" evidence="1">
    <location>
        <begin position="153"/>
        <end position="175"/>
    </location>
</feature>
<gene>
    <name evidence="2" type="ORF">BD626DRAFT_576646</name>
</gene>
<accession>A0A550BT97</accession>
<evidence type="ECO:0000313" key="3">
    <source>
        <dbReference type="Proteomes" id="UP000320762"/>
    </source>
</evidence>